<reference evidence="2" key="1">
    <citation type="submission" date="2021-02" db="EMBL/GenBank/DDBJ databases">
        <authorList>
            <person name="Dougan E. K."/>
            <person name="Rhodes N."/>
            <person name="Thang M."/>
            <person name="Chan C."/>
        </authorList>
    </citation>
    <scope>NUCLEOTIDE SEQUENCE</scope>
</reference>
<dbReference type="AlphaFoldDB" id="A0A812RRC2"/>
<protein>
    <submittedName>
        <fullName evidence="2">Uncharacterized protein</fullName>
    </submittedName>
</protein>
<dbReference type="EMBL" id="CAJNJA010019950">
    <property type="protein sequence ID" value="CAE7453206.1"/>
    <property type="molecule type" value="Genomic_DNA"/>
</dbReference>
<feature type="non-terminal residue" evidence="2">
    <location>
        <position position="400"/>
    </location>
</feature>
<comment type="caution">
    <text evidence="2">The sequence shown here is derived from an EMBL/GenBank/DDBJ whole genome shotgun (WGS) entry which is preliminary data.</text>
</comment>
<organism evidence="2 3">
    <name type="scientific">Symbiodinium necroappetens</name>
    <dbReference type="NCBI Taxonomy" id="1628268"/>
    <lineage>
        <taxon>Eukaryota</taxon>
        <taxon>Sar</taxon>
        <taxon>Alveolata</taxon>
        <taxon>Dinophyceae</taxon>
        <taxon>Suessiales</taxon>
        <taxon>Symbiodiniaceae</taxon>
        <taxon>Symbiodinium</taxon>
    </lineage>
</organism>
<gene>
    <name evidence="2" type="ORF">SNEC2469_LOCUS12574</name>
</gene>
<keyword evidence="3" id="KW-1185">Reference proteome</keyword>
<evidence type="ECO:0000313" key="3">
    <source>
        <dbReference type="Proteomes" id="UP000601435"/>
    </source>
</evidence>
<name>A0A812RRC2_9DINO</name>
<dbReference type="OrthoDB" id="440040at2759"/>
<dbReference type="Proteomes" id="UP000601435">
    <property type="component" value="Unassembled WGS sequence"/>
</dbReference>
<evidence type="ECO:0000256" key="1">
    <source>
        <dbReference type="SAM" id="MobiDB-lite"/>
    </source>
</evidence>
<accession>A0A812RRC2</accession>
<proteinExistence type="predicted"/>
<feature type="region of interest" description="Disordered" evidence="1">
    <location>
        <begin position="347"/>
        <end position="400"/>
    </location>
</feature>
<sequence>MMRGPPVPDMSALAQDHELDYLSVSPERYMDVRVARAKTQFPQDDDTAMVQLGLSTCGGGVLPRWRTGAETSRTAAITAGRGELRRINPAQMAATLVEVVRHILRDTLHATSVRTELAEVGELLEDVVADFGASIRLRDSAGIAEGRDALMEAVDILDQIVLNYDSEHDEFTVDPATLQDDLLRLAQQLQIVVPAHDNLLGDIRGELPSQRPSSSSQELFEGYGDEMGLMQQLGGTAGEHHPQRPQTWTDLLQQIRGELNNMPLQCRHACVHQLICRLHRPGPGPAGDTEEGHRCATQLLSVLEHEFPESYRTNGQCEADAIWLLLRGERLAEYIDGMNVPAEERVRGGEDEHPGLAGIFQNHEGNARDANSGRHPRRQGGDEDHPDDFEPTALIQTQLR</sequence>
<evidence type="ECO:0000313" key="2">
    <source>
        <dbReference type="EMBL" id="CAE7453206.1"/>
    </source>
</evidence>